<gene>
    <name evidence="5" type="ORF">E2562_021532</name>
</gene>
<keyword evidence="3" id="KW-0067">ATP-binding</keyword>
<evidence type="ECO:0000256" key="1">
    <source>
        <dbReference type="ARBA" id="ARBA00007381"/>
    </source>
</evidence>
<dbReference type="SUPFAM" id="SSF53067">
    <property type="entry name" value="Actin-like ATPase domain"/>
    <property type="match status" value="2"/>
</dbReference>
<dbReference type="OrthoDB" id="3789372at2759"/>
<feature type="region of interest" description="Disordered" evidence="4">
    <location>
        <begin position="263"/>
        <end position="287"/>
    </location>
</feature>
<comment type="similarity">
    <text evidence="1">Belongs to the heat shock protein 70 family.</text>
</comment>
<accession>A0A6G1DZD3</accession>
<dbReference type="FunFam" id="3.30.30.30:FF:000001">
    <property type="entry name" value="heat shock 70 kDa protein-like"/>
    <property type="match status" value="1"/>
</dbReference>
<organism evidence="5 6">
    <name type="scientific">Oryza meyeriana var. granulata</name>
    <dbReference type="NCBI Taxonomy" id="110450"/>
    <lineage>
        <taxon>Eukaryota</taxon>
        <taxon>Viridiplantae</taxon>
        <taxon>Streptophyta</taxon>
        <taxon>Embryophyta</taxon>
        <taxon>Tracheophyta</taxon>
        <taxon>Spermatophyta</taxon>
        <taxon>Magnoliopsida</taxon>
        <taxon>Liliopsida</taxon>
        <taxon>Poales</taxon>
        <taxon>Poaceae</taxon>
        <taxon>BOP clade</taxon>
        <taxon>Oryzoideae</taxon>
        <taxon>Oryzeae</taxon>
        <taxon>Oryzinae</taxon>
        <taxon>Oryza</taxon>
        <taxon>Oryza meyeriana</taxon>
    </lineage>
</organism>
<dbReference type="GO" id="GO:0140662">
    <property type="term" value="F:ATP-dependent protein folding chaperone"/>
    <property type="evidence" value="ECO:0007669"/>
    <property type="project" value="InterPro"/>
</dbReference>
<comment type="caution">
    <text evidence="5">The sequence shown here is derived from an EMBL/GenBank/DDBJ whole genome shotgun (WGS) entry which is preliminary data.</text>
</comment>
<dbReference type="InterPro" id="IPR013126">
    <property type="entry name" value="Hsp_70_fam"/>
</dbReference>
<dbReference type="InterPro" id="IPR018181">
    <property type="entry name" value="Heat_shock_70_CS"/>
</dbReference>
<reference evidence="5 6" key="1">
    <citation type="submission" date="2019-11" db="EMBL/GenBank/DDBJ databases">
        <title>Whole genome sequence of Oryza granulata.</title>
        <authorList>
            <person name="Li W."/>
        </authorList>
    </citation>
    <scope>NUCLEOTIDE SEQUENCE [LARGE SCALE GENOMIC DNA]</scope>
    <source>
        <strain evidence="6">cv. Menghai</strain>
        <tissue evidence="5">Leaf</tissue>
    </source>
</reference>
<keyword evidence="6" id="KW-1185">Reference proteome</keyword>
<dbReference type="PANTHER" id="PTHR19375">
    <property type="entry name" value="HEAT SHOCK PROTEIN 70KDA"/>
    <property type="match status" value="1"/>
</dbReference>
<dbReference type="Proteomes" id="UP000479710">
    <property type="component" value="Unassembled WGS sequence"/>
</dbReference>
<dbReference type="EMBL" id="SPHZ02000005">
    <property type="protein sequence ID" value="KAF0917879.1"/>
    <property type="molecule type" value="Genomic_DNA"/>
</dbReference>
<dbReference type="AlphaFoldDB" id="A0A6G1DZD3"/>
<dbReference type="Gene3D" id="2.60.34.10">
    <property type="entry name" value="Substrate Binding Domain Of DNAk, Chain A, domain 1"/>
    <property type="match status" value="1"/>
</dbReference>
<protein>
    <submittedName>
        <fullName evidence="5">Uncharacterized protein</fullName>
    </submittedName>
</protein>
<evidence type="ECO:0000313" key="6">
    <source>
        <dbReference type="Proteomes" id="UP000479710"/>
    </source>
</evidence>
<dbReference type="GO" id="GO:0005524">
    <property type="term" value="F:ATP binding"/>
    <property type="evidence" value="ECO:0007669"/>
    <property type="project" value="UniProtKB-KW"/>
</dbReference>
<proteinExistence type="inferred from homology"/>
<name>A0A6G1DZD3_9ORYZ</name>
<keyword evidence="2" id="KW-0547">Nucleotide-binding</keyword>
<feature type="compositionally biased region" description="Basic and acidic residues" evidence="4">
    <location>
        <begin position="272"/>
        <end position="286"/>
    </location>
</feature>
<dbReference type="Pfam" id="PF00012">
    <property type="entry name" value="HSP70"/>
    <property type="match status" value="2"/>
</dbReference>
<dbReference type="InterPro" id="IPR043129">
    <property type="entry name" value="ATPase_NBD"/>
</dbReference>
<dbReference type="InterPro" id="IPR029047">
    <property type="entry name" value="HSP70_peptide-bd_sf"/>
</dbReference>
<evidence type="ECO:0000256" key="2">
    <source>
        <dbReference type="ARBA" id="ARBA00022741"/>
    </source>
</evidence>
<dbReference type="SUPFAM" id="SSF100920">
    <property type="entry name" value="Heat shock protein 70kD (HSP70), peptide-binding domain"/>
    <property type="match status" value="1"/>
</dbReference>
<evidence type="ECO:0000256" key="4">
    <source>
        <dbReference type="SAM" id="MobiDB-lite"/>
    </source>
</evidence>
<dbReference type="PROSITE" id="PS01036">
    <property type="entry name" value="HSP70_3"/>
    <property type="match status" value="1"/>
</dbReference>
<evidence type="ECO:0000313" key="5">
    <source>
        <dbReference type="EMBL" id="KAF0917879.1"/>
    </source>
</evidence>
<dbReference type="FunFam" id="3.30.420.40:FF:000028">
    <property type="entry name" value="heat shock 70 kDa protein-like"/>
    <property type="match status" value="1"/>
</dbReference>
<dbReference type="Gene3D" id="3.30.420.40">
    <property type="match status" value="2"/>
</dbReference>
<sequence length="388" mass="42818">MGRRFSDATVQTGLKLWPFKVVPGRGDKPMVAASYKGKQKQLTAEELASMLLSKMKAEAEAYLGGQVKNAVITGPALFDVLQRRATKRACAIPGLDVLGVIHEPTAAAVAYGIHESAGDKNRVTPHIRVKATDGDPHLGGEDFNSPMVEHFVAQFKERQGADFYFTITRDQFDDLNLDLFCKCLEPIKKCLTAAKMDRSSVADVVLVGGSTRIPRVRRLIQDLFDGKELRKDINPEEEAARGPAIAARRDSLQNLLVLDATPRSLGGRRRHGSDDTKERERPRARENTLLGELELPAAQNRGKPAVKLPVSVCFSIDADGVFTVSARDKVNGHRNQKYNAIEAEKRKVDDALSAVEEMIQQVQSDQASREFQESLEELMIVCGKRDDA</sequence>
<evidence type="ECO:0000256" key="3">
    <source>
        <dbReference type="ARBA" id="ARBA00022840"/>
    </source>
</evidence>